<organism evidence="7">
    <name type="scientific">Arcella intermedia</name>
    <dbReference type="NCBI Taxonomy" id="1963864"/>
    <lineage>
        <taxon>Eukaryota</taxon>
        <taxon>Amoebozoa</taxon>
        <taxon>Tubulinea</taxon>
        <taxon>Elardia</taxon>
        <taxon>Arcellinida</taxon>
        <taxon>Sphaerothecina</taxon>
        <taxon>Arcellidae</taxon>
        <taxon>Arcella</taxon>
    </lineage>
</organism>
<dbReference type="PROSITE" id="PS50011">
    <property type="entry name" value="PROTEIN_KINASE_DOM"/>
    <property type="match status" value="1"/>
</dbReference>
<accession>A0A6B2LAX4</accession>
<evidence type="ECO:0000259" key="6">
    <source>
        <dbReference type="PROSITE" id="PS50011"/>
    </source>
</evidence>
<dbReference type="EC" id="2.7.11.1" evidence="1"/>
<dbReference type="InterPro" id="IPR000719">
    <property type="entry name" value="Prot_kinase_dom"/>
</dbReference>
<dbReference type="PANTHER" id="PTHR43671">
    <property type="entry name" value="SERINE/THREONINE-PROTEIN KINASE NEK"/>
    <property type="match status" value="1"/>
</dbReference>
<keyword evidence="2" id="KW-0808">Transferase</keyword>
<evidence type="ECO:0000256" key="4">
    <source>
        <dbReference type="ARBA" id="ARBA00022777"/>
    </source>
</evidence>
<dbReference type="InterPro" id="IPR011009">
    <property type="entry name" value="Kinase-like_dom_sf"/>
</dbReference>
<sequence>MVTKSETLSFVLKQVIPAQISSTIPNVKKEFMIAKMFDHPSLVKYQDLFITPERVIFQMEYCSLGSLQLLLSRESLRGEQQELPEVWDILLDLLCGLDALHRASIVHLDIKPGNIFITPDIKRKRRVKIGDFGTCVYSGSLVSEDGDGVYIAPELVKSHNVRADPRNDIFSLGVTLYEMGTHCDMNSQIWTKLQDVGQRRELQWERMSEKLQEVVARAVQGIDERPSVSALLQEPALKEVAKKHGVVLPPVTAYPVNEESNESCAVSIEGRNDSPQNNCCFVKERNKTRKPIDTELISIRRRLFT</sequence>
<evidence type="ECO:0000256" key="5">
    <source>
        <dbReference type="ARBA" id="ARBA00022840"/>
    </source>
</evidence>
<reference evidence="7" key="1">
    <citation type="journal article" date="2020" name="J. Eukaryot. Microbiol.">
        <title>De novo Sequencing, Assembly and Annotation of the Transcriptome for the Free-Living Testate Amoeba Arcella intermedia.</title>
        <authorList>
            <person name="Ribeiro G.M."/>
            <person name="Porfirio-Sousa A.L."/>
            <person name="Maurer-Alcala X.X."/>
            <person name="Katz L.A."/>
            <person name="Lahr D.J.G."/>
        </authorList>
    </citation>
    <scope>NUCLEOTIDE SEQUENCE</scope>
</reference>
<keyword evidence="4" id="KW-0418">Kinase</keyword>
<evidence type="ECO:0000256" key="1">
    <source>
        <dbReference type="ARBA" id="ARBA00012513"/>
    </source>
</evidence>
<proteinExistence type="predicted"/>
<protein>
    <recommendedName>
        <fullName evidence="1">non-specific serine/threonine protein kinase</fullName>
        <ecNumber evidence="1">2.7.11.1</ecNumber>
    </recommendedName>
</protein>
<dbReference type="PANTHER" id="PTHR43671:SF13">
    <property type="entry name" value="SERINE_THREONINE-PROTEIN KINASE NEK2"/>
    <property type="match status" value="1"/>
</dbReference>
<evidence type="ECO:0000313" key="7">
    <source>
        <dbReference type="EMBL" id="NDV34203.1"/>
    </source>
</evidence>
<dbReference type="SMART" id="SM00220">
    <property type="entry name" value="S_TKc"/>
    <property type="match status" value="1"/>
</dbReference>
<dbReference type="PROSITE" id="PS00108">
    <property type="entry name" value="PROTEIN_KINASE_ST"/>
    <property type="match status" value="1"/>
</dbReference>
<keyword evidence="5" id="KW-0067">ATP-binding</keyword>
<dbReference type="InterPro" id="IPR008271">
    <property type="entry name" value="Ser/Thr_kinase_AS"/>
</dbReference>
<dbReference type="AlphaFoldDB" id="A0A6B2LAX4"/>
<keyword evidence="3" id="KW-0547">Nucleotide-binding</keyword>
<evidence type="ECO:0000256" key="2">
    <source>
        <dbReference type="ARBA" id="ARBA00022679"/>
    </source>
</evidence>
<name>A0A6B2LAX4_9EUKA</name>
<dbReference type="Gene3D" id="1.10.510.10">
    <property type="entry name" value="Transferase(Phosphotransferase) domain 1"/>
    <property type="match status" value="1"/>
</dbReference>
<evidence type="ECO:0000256" key="3">
    <source>
        <dbReference type="ARBA" id="ARBA00022741"/>
    </source>
</evidence>
<dbReference type="GO" id="GO:0004674">
    <property type="term" value="F:protein serine/threonine kinase activity"/>
    <property type="evidence" value="ECO:0007669"/>
    <property type="project" value="UniProtKB-EC"/>
</dbReference>
<dbReference type="Pfam" id="PF00069">
    <property type="entry name" value="Pkinase"/>
    <property type="match status" value="1"/>
</dbReference>
<dbReference type="GO" id="GO:0005524">
    <property type="term" value="F:ATP binding"/>
    <property type="evidence" value="ECO:0007669"/>
    <property type="project" value="UniProtKB-KW"/>
</dbReference>
<dbReference type="InterPro" id="IPR050660">
    <property type="entry name" value="NEK_Ser/Thr_kinase"/>
</dbReference>
<feature type="domain" description="Protein kinase" evidence="6">
    <location>
        <begin position="1"/>
        <end position="237"/>
    </location>
</feature>
<dbReference type="EMBL" id="GIBP01005234">
    <property type="protein sequence ID" value="NDV34203.1"/>
    <property type="molecule type" value="Transcribed_RNA"/>
</dbReference>
<dbReference type="SUPFAM" id="SSF56112">
    <property type="entry name" value="Protein kinase-like (PK-like)"/>
    <property type="match status" value="1"/>
</dbReference>